<feature type="transmembrane region" description="Helical" evidence="1">
    <location>
        <begin position="13"/>
        <end position="39"/>
    </location>
</feature>
<dbReference type="SUPFAM" id="SSF52047">
    <property type="entry name" value="RNI-like"/>
    <property type="match status" value="1"/>
</dbReference>
<keyword evidence="3" id="KW-1185">Reference proteome</keyword>
<evidence type="ECO:0008006" key="4">
    <source>
        <dbReference type="Google" id="ProtNLM"/>
    </source>
</evidence>
<keyword evidence="1" id="KW-0812">Transmembrane</keyword>
<dbReference type="InParanoid" id="A0A286U5D3"/>
<sequence>MGSAKLCSIPEDILIRILLCGITNEFGLGLGFTAMAFLLNISHTNQALRRLALSTPCLWSTLSISISQYKSFYGGRDSQLKSNNIGLLSLFWLWIERSGDSLLKYKIIVYTYMQAIDDIFSLFFREKNHWRSVSILFTMKVTDVQLLGFGFRLSDMPNLQSLELVSCGKSVLLGKNIDLSKSAQLQFLRWNRADVAHWRTVMETIHARQLTELQPEIFAKNIVDPYFLTSLGMFTNLKRFKIYVPNVSRSKIDIAWSGPPVLLPSLTLLVLTDGCGKLIKYLTTPSLVSLSICARRNEGRFVSSYLRRSSPPLEVMQLTKNYIGTDDLLLILQEVPNLKIFSFIHQDICDAIKRISDIWSFLSVEDPSKDVLVPKLTELIYDLPDRLENDIVKEVTLLTEAVESRKRYSEHFRFYLHGAFKFSEDFPHHIKDLLYSTIEKSDAYQRHRSLTELFRIV</sequence>
<dbReference type="STRING" id="2282107.A0A286U5D3"/>
<dbReference type="Proteomes" id="UP000217199">
    <property type="component" value="Unassembled WGS sequence"/>
</dbReference>
<comment type="caution">
    <text evidence="2">The sequence shown here is derived from an EMBL/GenBank/DDBJ whole genome shotgun (WGS) entry which is preliminary data.</text>
</comment>
<accession>A0A286U5D3</accession>
<evidence type="ECO:0000313" key="3">
    <source>
        <dbReference type="Proteomes" id="UP000217199"/>
    </source>
</evidence>
<evidence type="ECO:0000256" key="1">
    <source>
        <dbReference type="SAM" id="Phobius"/>
    </source>
</evidence>
<reference evidence="2 3" key="1">
    <citation type="journal article" date="2017" name="Mol. Ecol.">
        <title>Comparative and population genomic landscape of Phellinus noxius: A hypervariable fungus causing root rot in trees.</title>
        <authorList>
            <person name="Chung C.L."/>
            <person name="Lee T.J."/>
            <person name="Akiba M."/>
            <person name="Lee H.H."/>
            <person name="Kuo T.H."/>
            <person name="Liu D."/>
            <person name="Ke H.M."/>
            <person name="Yokoi T."/>
            <person name="Roa M.B."/>
            <person name="Lu M.J."/>
            <person name="Chang Y.Y."/>
            <person name="Ann P.J."/>
            <person name="Tsai J.N."/>
            <person name="Chen C.Y."/>
            <person name="Tzean S.S."/>
            <person name="Ota Y."/>
            <person name="Hattori T."/>
            <person name="Sahashi N."/>
            <person name="Liou R.F."/>
            <person name="Kikuchi T."/>
            <person name="Tsai I.J."/>
        </authorList>
    </citation>
    <scope>NUCLEOTIDE SEQUENCE [LARGE SCALE GENOMIC DNA]</scope>
    <source>
        <strain evidence="2 3">FFPRI411160</strain>
    </source>
</reference>
<name>A0A286U5D3_9AGAM</name>
<dbReference type="EMBL" id="NBII01000011">
    <property type="protein sequence ID" value="PAV14783.1"/>
    <property type="molecule type" value="Genomic_DNA"/>
</dbReference>
<gene>
    <name evidence="2" type="ORF">PNOK_0933600</name>
</gene>
<dbReference type="Gene3D" id="3.80.10.10">
    <property type="entry name" value="Ribonuclease Inhibitor"/>
    <property type="match status" value="1"/>
</dbReference>
<keyword evidence="1" id="KW-1133">Transmembrane helix</keyword>
<dbReference type="OrthoDB" id="3365698at2759"/>
<organism evidence="2 3">
    <name type="scientific">Pyrrhoderma noxium</name>
    <dbReference type="NCBI Taxonomy" id="2282107"/>
    <lineage>
        <taxon>Eukaryota</taxon>
        <taxon>Fungi</taxon>
        <taxon>Dikarya</taxon>
        <taxon>Basidiomycota</taxon>
        <taxon>Agaricomycotina</taxon>
        <taxon>Agaricomycetes</taxon>
        <taxon>Hymenochaetales</taxon>
        <taxon>Hymenochaetaceae</taxon>
        <taxon>Pyrrhoderma</taxon>
    </lineage>
</organism>
<dbReference type="AlphaFoldDB" id="A0A286U5D3"/>
<keyword evidence="1" id="KW-0472">Membrane</keyword>
<dbReference type="InterPro" id="IPR032675">
    <property type="entry name" value="LRR_dom_sf"/>
</dbReference>
<proteinExistence type="predicted"/>
<evidence type="ECO:0000313" key="2">
    <source>
        <dbReference type="EMBL" id="PAV14783.1"/>
    </source>
</evidence>
<protein>
    <recommendedName>
        <fullName evidence="4">F-box domain-containing protein</fullName>
    </recommendedName>
</protein>